<protein>
    <submittedName>
        <fullName evidence="4">Unannotated protein</fullName>
    </submittedName>
</protein>
<dbReference type="AlphaFoldDB" id="A0A6J7U5J6"/>
<dbReference type="PANTHER" id="PTHR34069:SF2">
    <property type="entry name" value="BETA-KETOACYL-[ACYL-CARRIER-PROTEIN] SYNTHASE III"/>
    <property type="match status" value="1"/>
</dbReference>
<evidence type="ECO:0000259" key="3">
    <source>
        <dbReference type="Pfam" id="PF08541"/>
    </source>
</evidence>
<dbReference type="InterPro" id="IPR013747">
    <property type="entry name" value="ACP_syn_III_C"/>
</dbReference>
<gene>
    <name evidence="4" type="ORF">UFOPK4345_00326</name>
</gene>
<keyword evidence="2" id="KW-0012">Acyltransferase</keyword>
<proteinExistence type="predicted"/>
<dbReference type="InterPro" id="IPR016039">
    <property type="entry name" value="Thiolase-like"/>
</dbReference>
<feature type="domain" description="Beta-ketoacyl-[acyl-carrier-protein] synthase III C-terminal" evidence="3">
    <location>
        <begin position="2"/>
        <end position="56"/>
    </location>
</feature>
<dbReference type="SUPFAM" id="SSF53901">
    <property type="entry name" value="Thiolase-like"/>
    <property type="match status" value="1"/>
</dbReference>
<name>A0A6J7U5J6_9ZZZZ</name>
<dbReference type="Pfam" id="PF08541">
    <property type="entry name" value="ACP_syn_III_C"/>
    <property type="match status" value="1"/>
</dbReference>
<reference evidence="4" key="1">
    <citation type="submission" date="2020-05" db="EMBL/GenBank/DDBJ databases">
        <authorList>
            <person name="Chiriac C."/>
            <person name="Salcher M."/>
            <person name="Ghai R."/>
            <person name="Kavagutti S V."/>
        </authorList>
    </citation>
    <scope>NUCLEOTIDE SEQUENCE</scope>
</reference>
<evidence type="ECO:0000256" key="1">
    <source>
        <dbReference type="ARBA" id="ARBA00022679"/>
    </source>
</evidence>
<dbReference type="GO" id="GO:0044550">
    <property type="term" value="P:secondary metabolite biosynthetic process"/>
    <property type="evidence" value="ECO:0007669"/>
    <property type="project" value="TreeGrafter"/>
</dbReference>
<dbReference type="EMBL" id="CAFBQV010000031">
    <property type="protein sequence ID" value="CAB5061055.1"/>
    <property type="molecule type" value="Genomic_DNA"/>
</dbReference>
<evidence type="ECO:0000256" key="2">
    <source>
        <dbReference type="ARBA" id="ARBA00023315"/>
    </source>
</evidence>
<evidence type="ECO:0000313" key="4">
    <source>
        <dbReference type="EMBL" id="CAB5061055.1"/>
    </source>
</evidence>
<organism evidence="4">
    <name type="scientific">freshwater metagenome</name>
    <dbReference type="NCBI Taxonomy" id="449393"/>
    <lineage>
        <taxon>unclassified sequences</taxon>
        <taxon>metagenomes</taxon>
        <taxon>ecological metagenomes</taxon>
    </lineage>
</organism>
<sequence>MSKVSWVGNETGNTSSASIPLALFEAADTNRLKTGDNVLLVGFGAGMTAASAVIKWTQP</sequence>
<accession>A0A6J7U5J6</accession>
<keyword evidence="1" id="KW-0808">Transferase</keyword>
<dbReference type="GO" id="GO:0016746">
    <property type="term" value="F:acyltransferase activity"/>
    <property type="evidence" value="ECO:0007669"/>
    <property type="project" value="UniProtKB-KW"/>
</dbReference>
<dbReference type="Gene3D" id="3.40.47.10">
    <property type="match status" value="1"/>
</dbReference>
<dbReference type="PANTHER" id="PTHR34069">
    <property type="entry name" value="3-OXOACYL-[ACYL-CARRIER-PROTEIN] SYNTHASE 3"/>
    <property type="match status" value="1"/>
</dbReference>